<dbReference type="SUPFAM" id="SSF69304">
    <property type="entry name" value="Tricorn protease N-terminal domain"/>
    <property type="match status" value="2"/>
</dbReference>
<dbReference type="Gene3D" id="1.20.58.520">
    <property type="entry name" value="Amidohydrolase"/>
    <property type="match status" value="1"/>
</dbReference>
<dbReference type="InterPro" id="IPR006680">
    <property type="entry name" value="Amidohydro-rel"/>
</dbReference>
<evidence type="ECO:0000256" key="2">
    <source>
        <dbReference type="SAM" id="SignalP"/>
    </source>
</evidence>
<proteinExistence type="inferred from homology"/>
<organism evidence="4 5">
    <name type="scientific">Sphingomicrobium sediminis</name>
    <dbReference type="NCBI Taxonomy" id="2950949"/>
    <lineage>
        <taxon>Bacteria</taxon>
        <taxon>Pseudomonadati</taxon>
        <taxon>Pseudomonadota</taxon>
        <taxon>Alphaproteobacteria</taxon>
        <taxon>Sphingomonadales</taxon>
        <taxon>Sphingomonadaceae</taxon>
        <taxon>Sphingomicrobium</taxon>
    </lineage>
</organism>
<evidence type="ECO:0000256" key="1">
    <source>
        <dbReference type="ARBA" id="ARBA00009820"/>
    </source>
</evidence>
<dbReference type="Gene3D" id="2.30.40.10">
    <property type="entry name" value="Urease, subunit C, domain 1"/>
    <property type="match status" value="1"/>
</dbReference>
<evidence type="ECO:0000313" key="5">
    <source>
        <dbReference type="Proteomes" id="UP001155128"/>
    </source>
</evidence>
<dbReference type="EMBL" id="JAMSHT010000001">
    <property type="protein sequence ID" value="MCM8556235.1"/>
    <property type="molecule type" value="Genomic_DNA"/>
</dbReference>
<dbReference type="Pfam" id="PF26549">
    <property type="entry name" value="Tricorn_N"/>
    <property type="match status" value="1"/>
</dbReference>
<feature type="signal peptide" evidence="2">
    <location>
        <begin position="1"/>
        <end position="20"/>
    </location>
</feature>
<dbReference type="AlphaFoldDB" id="A0A9X2EEQ4"/>
<sequence>MKLAFSLLASAALIATPAYAQQEREEGAEPIITEDTGAPTVDEIAENEDWDVTATEGPGRNVTINTSKGTWMSLDVSPDGRTIVFDMLGDIYTMPISGGTARNISSGHQWDMQPVFSPDGSEIAFTSDRAGGDNLWVMKADGSEPRQVSDESFRLLNQPEWTPDGEYVVGRKHFTSSRSLGAGEMWLYHASGEGSGLQMTKRRTDQKDTGEPAFSPDGRYLYYSDDATPGEVFEYSKDVNGQIYVIRRLDRQTGEIETLVSGAGGAISPTPSPDGKSLAFIRRIRAKSVIMIMDLDSGAIRPVTDVLDRDMQETWAVHGVYPNMEWTPDGDSIVFWAKGGIHRVDVGSGAVSEIPFTVNDTRWVADAVRHQKRVGEPTFETKALRFVSVSPDGDRVAFEALGKIHVRDLLSGRTRAITGDTDWRQSHPTWSADGRQIAWVEWDDTELGRIRVARADGSRARTVTTVPGHYFDPAFSPDGNRIVYRKGSGGYITSPLYSRDTGLYVANLSGGDAMKVAEFGASPSFSADGSRLLYLSREGDKTALNSMDIMTREEQTHLTSTNAGDFQLSRDGKFVAWTERFQTYVVPFVQTGRTLDLSPSGGGVPQVKVTTDVGEWVQWGNDGALYWTEGPNLYKRSINSVGDVTEADAIEVANLAVTANAVEGDERYVLSGAKIITMNGDEVIENGAIMIENNRIAAVGPLAAISWEAGTRVIDVSGKTIIPGLIDAHWHGPMATGGVIPQQNWAHAASLAHGVTAVHDPSNDTTSVFAAAEHQKAGLILAPRIFSTGTILYGATTAFTAEIDSVEDARSHLRRLKAKGAWSVKSYNQPRRDQRQMVIQAARELEMDVMPEGGSLFMHNMTMVADGHTTIEHALPVQNIYDDVLQMWGGQGVKTAYTPTLNVAYGGPWGEMWWYQTTDVWADPILNKWVPRGILDSAARRGTFFPEEENNLEQVAEGARQLNERGVMANIGPHGQREGLGAHWEIWTYAELGDMSNLDAIRTATMNPAISLGLATDLGSIEPGKLADLVILDSDPLENIRNSADVGMVMQGGILYDSNLQVVAGGQGGLEPFWFQDGAGEGYTANAEVVGAHEH</sequence>
<dbReference type="SUPFAM" id="SSF51338">
    <property type="entry name" value="Composite domain of metallo-dependent hydrolases"/>
    <property type="match status" value="1"/>
</dbReference>
<dbReference type="GO" id="GO:0016810">
    <property type="term" value="F:hydrolase activity, acting on carbon-nitrogen (but not peptide) bonds"/>
    <property type="evidence" value="ECO:0007669"/>
    <property type="project" value="InterPro"/>
</dbReference>
<dbReference type="PANTHER" id="PTHR36842">
    <property type="entry name" value="PROTEIN TOLB HOMOLOG"/>
    <property type="match status" value="1"/>
</dbReference>
<feature type="domain" description="Amidohydrolase-related" evidence="3">
    <location>
        <begin position="720"/>
        <end position="1052"/>
    </location>
</feature>
<reference evidence="4" key="1">
    <citation type="submission" date="2022-06" db="EMBL/GenBank/DDBJ databases">
        <title>Sphingomicrobium sedimins sp. nov., a marine bacterium isolated from tidal flat.</title>
        <authorList>
            <person name="Kim C.-H."/>
            <person name="Yoo Y."/>
            <person name="Kim J.-J."/>
        </authorList>
    </citation>
    <scope>NUCLEOTIDE SEQUENCE</scope>
    <source>
        <strain evidence="4">GRR-S6-50</strain>
    </source>
</reference>
<keyword evidence="5" id="KW-1185">Reference proteome</keyword>
<dbReference type="Gene3D" id="3.30.110.90">
    <property type="entry name" value="Amidohydrolase"/>
    <property type="match status" value="1"/>
</dbReference>
<dbReference type="Gene3D" id="3.40.50.10910">
    <property type="entry name" value="Amidohydrolase"/>
    <property type="match status" value="1"/>
</dbReference>
<dbReference type="RefSeq" id="WP_252111254.1">
    <property type="nucleotide sequence ID" value="NZ_JAMSHT010000001.1"/>
</dbReference>
<comment type="similarity">
    <text evidence="1">Belongs to the TolB family.</text>
</comment>
<dbReference type="InterPro" id="IPR011042">
    <property type="entry name" value="6-blade_b-propeller_TolB-like"/>
</dbReference>
<evidence type="ECO:0000313" key="4">
    <source>
        <dbReference type="EMBL" id="MCM8556235.1"/>
    </source>
</evidence>
<dbReference type="Gene3D" id="2.120.10.60">
    <property type="entry name" value="Tricorn protease N-terminal domain"/>
    <property type="match status" value="2"/>
</dbReference>
<dbReference type="Proteomes" id="UP001155128">
    <property type="component" value="Unassembled WGS sequence"/>
</dbReference>
<dbReference type="PANTHER" id="PTHR36842:SF1">
    <property type="entry name" value="PROTEIN TOLB"/>
    <property type="match status" value="1"/>
</dbReference>
<name>A0A9X2EEQ4_9SPHN</name>
<dbReference type="Gene3D" id="2.120.10.30">
    <property type="entry name" value="TolB, C-terminal domain"/>
    <property type="match status" value="2"/>
</dbReference>
<dbReference type="InterPro" id="IPR011059">
    <property type="entry name" value="Metal-dep_hydrolase_composite"/>
</dbReference>
<feature type="chain" id="PRO_5040720131" evidence="2">
    <location>
        <begin position="21"/>
        <end position="1095"/>
    </location>
</feature>
<dbReference type="Pfam" id="PF01979">
    <property type="entry name" value="Amidohydro_1"/>
    <property type="match status" value="1"/>
</dbReference>
<keyword evidence="2" id="KW-0732">Signal</keyword>
<evidence type="ECO:0000259" key="3">
    <source>
        <dbReference type="Pfam" id="PF01979"/>
    </source>
</evidence>
<protein>
    <submittedName>
        <fullName evidence="4">Amidohydrolase family protein</fullName>
    </submittedName>
</protein>
<dbReference type="Pfam" id="PF07676">
    <property type="entry name" value="PD40"/>
    <property type="match status" value="4"/>
</dbReference>
<dbReference type="InterPro" id="IPR032466">
    <property type="entry name" value="Metal_Hydrolase"/>
</dbReference>
<dbReference type="InterPro" id="IPR011659">
    <property type="entry name" value="WD40"/>
</dbReference>
<gene>
    <name evidence="4" type="ORF">NDO55_00170</name>
</gene>
<comment type="caution">
    <text evidence="4">The sequence shown here is derived from an EMBL/GenBank/DDBJ whole genome shotgun (WGS) entry which is preliminary data.</text>
</comment>
<dbReference type="SUPFAM" id="SSF51556">
    <property type="entry name" value="Metallo-dependent hydrolases"/>
    <property type="match status" value="1"/>
</dbReference>
<accession>A0A9X2EEQ4</accession>